<sequence length="76" mass="8717">MHNFGYYQNLIHNIAFAYAIHKRSVNFDDDDCDKVEDDEDGDRGRAVSKRNGIIQVQVPTMLIMNLDLLVGNQCNM</sequence>
<reference evidence="1" key="1">
    <citation type="submission" date="2023-08" db="EMBL/GenBank/DDBJ databases">
        <authorList>
            <person name="Alioto T."/>
            <person name="Alioto T."/>
            <person name="Gomez Garrido J."/>
        </authorList>
    </citation>
    <scope>NUCLEOTIDE SEQUENCE</scope>
</reference>
<accession>A0AA36FDV1</accession>
<evidence type="ECO:0000313" key="1">
    <source>
        <dbReference type="EMBL" id="CAI9731078.1"/>
    </source>
</evidence>
<proteinExistence type="predicted"/>
<keyword evidence="2" id="KW-1185">Reference proteome</keyword>
<organism evidence="1 2">
    <name type="scientific">Octopus vulgaris</name>
    <name type="common">Common octopus</name>
    <dbReference type="NCBI Taxonomy" id="6645"/>
    <lineage>
        <taxon>Eukaryota</taxon>
        <taxon>Metazoa</taxon>
        <taxon>Spiralia</taxon>
        <taxon>Lophotrochozoa</taxon>
        <taxon>Mollusca</taxon>
        <taxon>Cephalopoda</taxon>
        <taxon>Coleoidea</taxon>
        <taxon>Octopodiformes</taxon>
        <taxon>Octopoda</taxon>
        <taxon>Incirrata</taxon>
        <taxon>Octopodidae</taxon>
        <taxon>Octopus</taxon>
    </lineage>
</organism>
<dbReference type="Proteomes" id="UP001162480">
    <property type="component" value="Chromosome 12"/>
</dbReference>
<gene>
    <name evidence="1" type="ORF">OCTVUL_1B028857</name>
</gene>
<evidence type="ECO:0000313" key="2">
    <source>
        <dbReference type="Proteomes" id="UP001162480"/>
    </source>
</evidence>
<dbReference type="EMBL" id="OX597825">
    <property type="protein sequence ID" value="CAI9731078.1"/>
    <property type="molecule type" value="Genomic_DNA"/>
</dbReference>
<name>A0AA36FDV1_OCTVU</name>
<dbReference type="AlphaFoldDB" id="A0AA36FDV1"/>
<protein>
    <submittedName>
        <fullName evidence="1">Uncharacterized protein</fullName>
    </submittedName>
</protein>